<evidence type="ECO:0000313" key="8">
    <source>
        <dbReference type="Proteomes" id="UP000053766"/>
    </source>
</evidence>
<dbReference type="PANTHER" id="PTHR46641">
    <property type="entry name" value="FMRFAMIDE RECEPTOR-RELATED"/>
    <property type="match status" value="1"/>
</dbReference>
<protein>
    <submittedName>
        <fullName evidence="7">Signal peptide protein, YSIRK family</fullName>
    </submittedName>
</protein>
<dbReference type="Proteomes" id="UP000053766">
    <property type="component" value="Unassembled WGS sequence"/>
</dbReference>
<feature type="transmembrane region" description="Helical" evidence="5">
    <location>
        <begin position="164"/>
        <end position="183"/>
    </location>
</feature>
<feature type="transmembrane region" description="Helical" evidence="5">
    <location>
        <begin position="229"/>
        <end position="252"/>
    </location>
</feature>
<organism evidence="7 8">
    <name type="scientific">Dictyocaulus viviparus</name>
    <name type="common">Bovine lungworm</name>
    <dbReference type="NCBI Taxonomy" id="29172"/>
    <lineage>
        <taxon>Eukaryota</taxon>
        <taxon>Metazoa</taxon>
        <taxon>Ecdysozoa</taxon>
        <taxon>Nematoda</taxon>
        <taxon>Chromadorea</taxon>
        <taxon>Rhabditida</taxon>
        <taxon>Rhabditina</taxon>
        <taxon>Rhabditomorpha</taxon>
        <taxon>Strongyloidea</taxon>
        <taxon>Metastrongylidae</taxon>
        <taxon>Dictyocaulus</taxon>
    </lineage>
</organism>
<feature type="transmembrane region" description="Helical" evidence="5">
    <location>
        <begin position="273"/>
        <end position="297"/>
    </location>
</feature>
<dbReference type="PANTHER" id="PTHR46641:SF10">
    <property type="entry name" value="G-PROTEIN COUPLED RECEPTORS FAMILY 1 PROFILE DOMAIN-CONTAINING PROTEIN"/>
    <property type="match status" value="1"/>
</dbReference>
<dbReference type="Gene3D" id="1.10.490.10">
    <property type="entry name" value="Globins"/>
    <property type="match status" value="1"/>
</dbReference>
<evidence type="ECO:0000256" key="5">
    <source>
        <dbReference type="SAM" id="Phobius"/>
    </source>
</evidence>
<name>A0A0D8XB36_DICVI</name>
<dbReference type="SUPFAM" id="SSF81321">
    <property type="entry name" value="Family A G protein-coupled receptor-like"/>
    <property type="match status" value="1"/>
</dbReference>
<dbReference type="GO" id="GO:0016020">
    <property type="term" value="C:membrane"/>
    <property type="evidence" value="ECO:0007669"/>
    <property type="project" value="UniProtKB-SubCell"/>
</dbReference>
<feature type="transmembrane region" description="Helical" evidence="5">
    <location>
        <begin position="117"/>
        <end position="143"/>
    </location>
</feature>
<dbReference type="OrthoDB" id="10011262at2759"/>
<feature type="domain" description="G-protein coupled receptors family 1 profile" evidence="6">
    <location>
        <begin position="62"/>
        <end position="339"/>
    </location>
</feature>
<dbReference type="InterPro" id="IPR052954">
    <property type="entry name" value="GPCR-Ligand_Int"/>
</dbReference>
<keyword evidence="4 5" id="KW-0472">Membrane</keyword>
<dbReference type="Gene3D" id="1.20.1070.10">
    <property type="entry name" value="Rhodopsin 7-helix transmembrane proteins"/>
    <property type="match status" value="1"/>
</dbReference>
<dbReference type="EMBL" id="KN716939">
    <property type="protein sequence ID" value="KJH40987.1"/>
    <property type="molecule type" value="Genomic_DNA"/>
</dbReference>
<proteinExistence type="predicted"/>
<dbReference type="CDD" id="cd14978">
    <property type="entry name" value="7tmA_FMRFamide_R-like"/>
    <property type="match status" value="1"/>
</dbReference>
<feature type="transmembrane region" description="Helical" evidence="5">
    <location>
        <begin position="47"/>
        <end position="68"/>
    </location>
</feature>
<dbReference type="GO" id="GO:0020037">
    <property type="term" value="F:heme binding"/>
    <property type="evidence" value="ECO:0007669"/>
    <property type="project" value="InterPro"/>
</dbReference>
<evidence type="ECO:0000259" key="6">
    <source>
        <dbReference type="PROSITE" id="PS50262"/>
    </source>
</evidence>
<feature type="transmembrane region" description="Helical" evidence="5">
    <location>
        <begin position="80"/>
        <end position="105"/>
    </location>
</feature>
<dbReference type="InterPro" id="IPR012292">
    <property type="entry name" value="Globin/Proto"/>
</dbReference>
<evidence type="ECO:0000313" key="7">
    <source>
        <dbReference type="EMBL" id="KJH40987.1"/>
    </source>
</evidence>
<keyword evidence="2 5" id="KW-0812">Transmembrane</keyword>
<sequence length="602" mass="68815">MENTSLPQFPLIDWCFDIEMYYASSEQNIAAQMRNTFQEYKQFSFRYNGVLTSILVALGLAGSLLLLNQIYNSHVFSKRLAIHLGMICIWDSLYLLACLATYGIPSLLYGMIPVYGIMAYILFLLQPFASFCVSCTIWQVFAITLERYLAVLKPLEQRARTARFAVGWLCLAIAAGAFVLNLLPVPFERQLVPCFEIVGNHLRNHTLLKPYDDSNSRLYRFVVHFFPDLIFRAPLPIIFIGTLTVKTIHVCNQRSVGNVPLTTQINRNIPLRLYLLNFKFILCNTLYMFNTILLELLGYGESVESNEEGLIDRYMNSFYLTDASNMLLVLHSASNWLLFYKFPTISKNRHHLTSISLSSSYRIVPVKPRVTEFVLRRTTPAKRAIGIEILTKICSTNPDMVSMITDSQKNITKASNDLYSCTPLFQQKGEQIGHIIEQVLKWFCDRGRDDGIRQIGRQLGHSYYHSNLQFSAEQWKIIRAQVVSIIVKHTLREPLPKENCCSAEELHENLTKVFNFVLCEMRSGVLCAAVEAKQHINRSSTASGWRTQHEVARKSRSVSYGHLGCSLQNSGVLPLLVHEPTPQRTPIRRLFLCGFRRHGNDL</sequence>
<keyword evidence="3 5" id="KW-1133">Transmembrane helix</keyword>
<comment type="subcellular location">
    <subcellularLocation>
        <location evidence="1">Membrane</location>
    </subcellularLocation>
</comment>
<reference evidence="8" key="2">
    <citation type="journal article" date="2016" name="Sci. Rep.">
        <title>Dictyocaulus viviparus genome, variome and transcriptome elucidate lungworm biology and support future intervention.</title>
        <authorList>
            <person name="McNulty S.N."/>
            <person name="Strube C."/>
            <person name="Rosa B.A."/>
            <person name="Martin J.C."/>
            <person name="Tyagi R."/>
            <person name="Choi Y.J."/>
            <person name="Wang Q."/>
            <person name="Hallsworth Pepin K."/>
            <person name="Zhang X."/>
            <person name="Ozersky P."/>
            <person name="Wilson R.K."/>
            <person name="Sternberg P.W."/>
            <person name="Gasser R.B."/>
            <person name="Mitreva M."/>
        </authorList>
    </citation>
    <scope>NUCLEOTIDE SEQUENCE [LARGE SCALE GENOMIC DNA]</scope>
    <source>
        <strain evidence="8">HannoverDv2000</strain>
    </source>
</reference>
<accession>A0A0D8XB36</accession>
<evidence type="ECO:0000256" key="3">
    <source>
        <dbReference type="ARBA" id="ARBA00022989"/>
    </source>
</evidence>
<gene>
    <name evidence="7" type="ORF">DICVIV_13045</name>
</gene>
<evidence type="ECO:0000256" key="2">
    <source>
        <dbReference type="ARBA" id="ARBA00022692"/>
    </source>
</evidence>
<dbReference type="GO" id="GO:0019825">
    <property type="term" value="F:oxygen binding"/>
    <property type="evidence" value="ECO:0007669"/>
    <property type="project" value="InterPro"/>
</dbReference>
<reference evidence="7 8" key="1">
    <citation type="submission" date="2013-11" db="EMBL/GenBank/DDBJ databases">
        <title>Draft genome of the bovine lungworm Dictyocaulus viviparus.</title>
        <authorList>
            <person name="Mitreva M."/>
        </authorList>
    </citation>
    <scope>NUCLEOTIDE SEQUENCE [LARGE SCALE GENOMIC DNA]</scope>
    <source>
        <strain evidence="7 8">HannoverDv2000</strain>
    </source>
</reference>
<evidence type="ECO:0000256" key="1">
    <source>
        <dbReference type="ARBA" id="ARBA00004370"/>
    </source>
</evidence>
<dbReference type="InterPro" id="IPR017452">
    <property type="entry name" value="GPCR_Rhodpsn_7TM"/>
</dbReference>
<dbReference type="PROSITE" id="PS50262">
    <property type="entry name" value="G_PROTEIN_RECEP_F1_2"/>
    <property type="match status" value="1"/>
</dbReference>
<dbReference type="AlphaFoldDB" id="A0A0D8XB36"/>
<keyword evidence="8" id="KW-1185">Reference proteome</keyword>
<evidence type="ECO:0000256" key="4">
    <source>
        <dbReference type="ARBA" id="ARBA00023136"/>
    </source>
</evidence>